<evidence type="ECO:0000256" key="2">
    <source>
        <dbReference type="ARBA" id="ARBA00006479"/>
    </source>
</evidence>
<dbReference type="Gene3D" id="3.30.420.40">
    <property type="match status" value="2"/>
</dbReference>
<evidence type="ECO:0000256" key="8">
    <source>
        <dbReference type="ARBA" id="ARBA00022840"/>
    </source>
</evidence>
<gene>
    <name evidence="13" type="ORF">IAB73_03085</name>
</gene>
<dbReference type="InterPro" id="IPR049874">
    <property type="entry name" value="ROK_cs"/>
</dbReference>
<dbReference type="FunFam" id="3.30.420.40:FF:000153">
    <property type="entry name" value="Putative fructokinase"/>
    <property type="match status" value="1"/>
</dbReference>
<keyword evidence="10" id="KW-0119">Carbohydrate metabolism</keyword>
<dbReference type="GO" id="GO:0046872">
    <property type="term" value="F:metal ion binding"/>
    <property type="evidence" value="ECO:0007669"/>
    <property type="project" value="UniProtKB-KW"/>
</dbReference>
<proteinExistence type="inferred from homology"/>
<dbReference type="Proteomes" id="UP000886887">
    <property type="component" value="Unassembled WGS sequence"/>
</dbReference>
<accession>A0A9D1CQJ8</accession>
<evidence type="ECO:0000256" key="4">
    <source>
        <dbReference type="ARBA" id="ARBA00022723"/>
    </source>
</evidence>
<organism evidence="13 14">
    <name type="scientific">Candidatus Onthenecus intestinigallinarum</name>
    <dbReference type="NCBI Taxonomy" id="2840875"/>
    <lineage>
        <taxon>Bacteria</taxon>
        <taxon>Bacillati</taxon>
        <taxon>Bacillota</taxon>
        <taxon>Clostridia</taxon>
        <taxon>Eubacteriales</taxon>
        <taxon>Candidatus Onthenecus</taxon>
    </lineage>
</organism>
<evidence type="ECO:0000313" key="14">
    <source>
        <dbReference type="Proteomes" id="UP000886887"/>
    </source>
</evidence>
<name>A0A9D1CQJ8_9FIRM</name>
<dbReference type="AlphaFoldDB" id="A0A9D1CQJ8"/>
<evidence type="ECO:0000256" key="5">
    <source>
        <dbReference type="ARBA" id="ARBA00022741"/>
    </source>
</evidence>
<dbReference type="InterPro" id="IPR000600">
    <property type="entry name" value="ROK"/>
</dbReference>
<comment type="similarity">
    <text evidence="2">Belongs to the ROK (NagC/XylR) family.</text>
</comment>
<evidence type="ECO:0000256" key="1">
    <source>
        <dbReference type="ARBA" id="ARBA00001946"/>
    </source>
</evidence>
<evidence type="ECO:0000256" key="6">
    <source>
        <dbReference type="ARBA" id="ARBA00022777"/>
    </source>
</evidence>
<protein>
    <recommendedName>
        <fullName evidence="11">fructokinase</fullName>
        <ecNumber evidence="11">2.7.1.4</ecNumber>
    </recommendedName>
</protein>
<keyword evidence="6" id="KW-0418">Kinase</keyword>
<evidence type="ECO:0000256" key="7">
    <source>
        <dbReference type="ARBA" id="ARBA00022833"/>
    </source>
</evidence>
<dbReference type="EC" id="2.7.1.4" evidence="11"/>
<sequence length="292" mass="31285">MILGALEAGGTKMVCSVGDEHCNVLDRYSLPTSTPEETVPQIIEYFRDKHIEALGIGSFGPVDLNRKSPTYGFITSTPKLAWVNYPLMPTLRDALGVPTEVDTDVNVAALAEATMGAAKGLKNCMYVTVGTGIGAGLIVEGNLVHGLVHPEMGHMLMRPADGDPTPDGFCPYHKGCLEGVANGPAIEKRWGVSAKQLPPDHPAWTVECEYLAQMCMNAIVTLSPECIVLGGGVMQQEHLFPRIRKRTLELLGGYVRTPRIERDIDGYIVPPGLGINSGVTGALLLALRALQA</sequence>
<keyword evidence="8" id="KW-0067">ATP-binding</keyword>
<keyword evidence="4" id="KW-0479">Metal-binding</keyword>
<dbReference type="PANTHER" id="PTHR42742">
    <property type="entry name" value="TRANSCRIPTIONAL REPRESSOR MPRA"/>
    <property type="match status" value="1"/>
</dbReference>
<dbReference type="InterPro" id="IPR051804">
    <property type="entry name" value="Carb_Metab_Reg_Kinase/Isom"/>
</dbReference>
<keyword evidence="5" id="KW-0547">Nucleotide-binding</keyword>
<evidence type="ECO:0000256" key="3">
    <source>
        <dbReference type="ARBA" id="ARBA00022679"/>
    </source>
</evidence>
<dbReference type="GO" id="GO:0005524">
    <property type="term" value="F:ATP binding"/>
    <property type="evidence" value="ECO:0007669"/>
    <property type="project" value="UniProtKB-KW"/>
</dbReference>
<dbReference type="EMBL" id="DVFJ01000009">
    <property type="protein sequence ID" value="HIQ71178.1"/>
    <property type="molecule type" value="Genomic_DNA"/>
</dbReference>
<evidence type="ECO:0000256" key="12">
    <source>
        <dbReference type="ARBA" id="ARBA00048451"/>
    </source>
</evidence>
<dbReference type="Pfam" id="PF00480">
    <property type="entry name" value="ROK"/>
    <property type="match status" value="1"/>
</dbReference>
<reference evidence="13" key="1">
    <citation type="submission" date="2020-10" db="EMBL/GenBank/DDBJ databases">
        <authorList>
            <person name="Gilroy R."/>
        </authorList>
    </citation>
    <scope>NUCLEOTIDE SEQUENCE</scope>
    <source>
        <strain evidence="13">ChiSxjej2B14-6234</strain>
    </source>
</reference>
<evidence type="ECO:0000256" key="11">
    <source>
        <dbReference type="ARBA" id="ARBA00038887"/>
    </source>
</evidence>
<dbReference type="GO" id="GO:0008865">
    <property type="term" value="F:fructokinase activity"/>
    <property type="evidence" value="ECO:0007669"/>
    <property type="project" value="UniProtKB-EC"/>
</dbReference>
<comment type="caution">
    <text evidence="13">The sequence shown here is derived from an EMBL/GenBank/DDBJ whole genome shotgun (WGS) entry which is preliminary data.</text>
</comment>
<comment type="catalytic activity">
    <reaction evidence="12">
        <text>D-fructose + ATP = D-fructose 6-phosphate + ADP + H(+)</text>
        <dbReference type="Rhea" id="RHEA:16125"/>
        <dbReference type="ChEBI" id="CHEBI:15378"/>
        <dbReference type="ChEBI" id="CHEBI:30616"/>
        <dbReference type="ChEBI" id="CHEBI:37721"/>
        <dbReference type="ChEBI" id="CHEBI:61527"/>
        <dbReference type="ChEBI" id="CHEBI:456216"/>
        <dbReference type="EC" id="2.7.1.4"/>
    </reaction>
</comment>
<dbReference type="FunFam" id="3.30.420.40:FF:000136">
    <property type="entry name" value="Putative fructokinase"/>
    <property type="match status" value="1"/>
</dbReference>
<dbReference type="InterPro" id="IPR043129">
    <property type="entry name" value="ATPase_NBD"/>
</dbReference>
<evidence type="ECO:0000256" key="10">
    <source>
        <dbReference type="ARBA" id="ARBA00023277"/>
    </source>
</evidence>
<keyword evidence="3" id="KW-0808">Transferase</keyword>
<evidence type="ECO:0000256" key="9">
    <source>
        <dbReference type="ARBA" id="ARBA00022842"/>
    </source>
</evidence>
<dbReference type="PANTHER" id="PTHR42742:SF3">
    <property type="entry name" value="FRUCTOKINASE"/>
    <property type="match status" value="1"/>
</dbReference>
<dbReference type="CDD" id="cd24067">
    <property type="entry name" value="ASKHA_NBD_ROK_BsFRK-like"/>
    <property type="match status" value="1"/>
</dbReference>
<evidence type="ECO:0000313" key="13">
    <source>
        <dbReference type="EMBL" id="HIQ71178.1"/>
    </source>
</evidence>
<keyword evidence="9" id="KW-0460">Magnesium</keyword>
<keyword evidence="7" id="KW-0862">Zinc</keyword>
<reference evidence="13" key="2">
    <citation type="journal article" date="2021" name="PeerJ">
        <title>Extensive microbial diversity within the chicken gut microbiome revealed by metagenomics and culture.</title>
        <authorList>
            <person name="Gilroy R."/>
            <person name="Ravi A."/>
            <person name="Getino M."/>
            <person name="Pursley I."/>
            <person name="Horton D.L."/>
            <person name="Alikhan N.F."/>
            <person name="Baker D."/>
            <person name="Gharbi K."/>
            <person name="Hall N."/>
            <person name="Watson M."/>
            <person name="Adriaenssens E.M."/>
            <person name="Foster-Nyarko E."/>
            <person name="Jarju S."/>
            <person name="Secka A."/>
            <person name="Antonio M."/>
            <person name="Oren A."/>
            <person name="Chaudhuri R.R."/>
            <person name="La Ragione R."/>
            <person name="Hildebrand F."/>
            <person name="Pallen M.J."/>
        </authorList>
    </citation>
    <scope>NUCLEOTIDE SEQUENCE</scope>
    <source>
        <strain evidence="13">ChiSxjej2B14-6234</strain>
    </source>
</reference>
<dbReference type="PROSITE" id="PS01125">
    <property type="entry name" value="ROK"/>
    <property type="match status" value="1"/>
</dbReference>
<dbReference type="SUPFAM" id="SSF53067">
    <property type="entry name" value="Actin-like ATPase domain"/>
    <property type="match status" value="1"/>
</dbReference>
<comment type="cofactor">
    <cofactor evidence="1">
        <name>Mg(2+)</name>
        <dbReference type="ChEBI" id="CHEBI:18420"/>
    </cofactor>
</comment>